<evidence type="ECO:0000313" key="2">
    <source>
        <dbReference type="Proteomes" id="UP001159428"/>
    </source>
</evidence>
<sequence length="37" mass="4334">MAQRNVEWFSVHTVALREMAQRNVEWYSVHTNGVALC</sequence>
<protein>
    <submittedName>
        <fullName evidence="1">Uncharacterized protein</fullName>
    </submittedName>
</protein>
<reference evidence="1 2" key="1">
    <citation type="submission" date="2022-05" db="EMBL/GenBank/DDBJ databases">
        <authorList>
            <consortium name="Genoscope - CEA"/>
            <person name="William W."/>
        </authorList>
    </citation>
    <scope>NUCLEOTIDE SEQUENCE [LARGE SCALE GENOMIC DNA]</scope>
</reference>
<gene>
    <name evidence="1" type="ORF">PMEA_00007554</name>
</gene>
<dbReference type="EMBL" id="CALNXJ010000016">
    <property type="protein sequence ID" value="CAH3117563.1"/>
    <property type="molecule type" value="Genomic_DNA"/>
</dbReference>
<dbReference type="Proteomes" id="UP001159428">
    <property type="component" value="Unassembled WGS sequence"/>
</dbReference>
<organism evidence="1 2">
    <name type="scientific">Pocillopora meandrina</name>
    <dbReference type="NCBI Taxonomy" id="46732"/>
    <lineage>
        <taxon>Eukaryota</taxon>
        <taxon>Metazoa</taxon>
        <taxon>Cnidaria</taxon>
        <taxon>Anthozoa</taxon>
        <taxon>Hexacorallia</taxon>
        <taxon>Scleractinia</taxon>
        <taxon>Astrocoeniina</taxon>
        <taxon>Pocilloporidae</taxon>
        <taxon>Pocillopora</taxon>
    </lineage>
</organism>
<evidence type="ECO:0000313" key="1">
    <source>
        <dbReference type="EMBL" id="CAH3117563.1"/>
    </source>
</evidence>
<proteinExistence type="predicted"/>
<dbReference type="AlphaFoldDB" id="A0AAU9WKY2"/>
<name>A0AAU9WKY2_9CNID</name>
<accession>A0AAU9WKY2</accession>
<keyword evidence="2" id="KW-1185">Reference proteome</keyword>
<comment type="caution">
    <text evidence="1">The sequence shown here is derived from an EMBL/GenBank/DDBJ whole genome shotgun (WGS) entry which is preliminary data.</text>
</comment>